<dbReference type="AlphaFoldDB" id="A0A6C0LJR9"/>
<accession>A0A6C0LJR9</accession>
<protein>
    <submittedName>
        <fullName evidence="1">Uncharacterized protein</fullName>
    </submittedName>
</protein>
<sequence>MCYELARCELYLNKRHGPLNTTSNNMYNRIILMESIDDFHEYENYLLWKDSVHYIISTITVTEFRTQWSEECKVTKSNWTKFCNVMSRYIGDPYYNKINIVQRVQVCDNDGFEWTTAIMKTYWLRLIQRCWKTVYRKRMEISKQRAQLTNLRYREIYGKWPYGINYLPSIRDMNVV</sequence>
<name>A0A6C0LJR9_9ZZZZ</name>
<proteinExistence type="predicted"/>
<dbReference type="EMBL" id="MN740497">
    <property type="protein sequence ID" value="QHU29804.1"/>
    <property type="molecule type" value="Genomic_DNA"/>
</dbReference>
<organism evidence="1">
    <name type="scientific">viral metagenome</name>
    <dbReference type="NCBI Taxonomy" id="1070528"/>
    <lineage>
        <taxon>unclassified sequences</taxon>
        <taxon>metagenomes</taxon>
        <taxon>organismal metagenomes</taxon>
    </lineage>
</organism>
<reference evidence="1" key="1">
    <citation type="journal article" date="2020" name="Nature">
        <title>Giant virus diversity and host interactions through global metagenomics.</title>
        <authorList>
            <person name="Schulz F."/>
            <person name="Roux S."/>
            <person name="Paez-Espino D."/>
            <person name="Jungbluth S."/>
            <person name="Walsh D.A."/>
            <person name="Denef V.J."/>
            <person name="McMahon K.D."/>
            <person name="Konstantinidis K.T."/>
            <person name="Eloe-Fadrosh E.A."/>
            <person name="Kyrpides N.C."/>
            <person name="Woyke T."/>
        </authorList>
    </citation>
    <scope>NUCLEOTIDE SEQUENCE</scope>
    <source>
        <strain evidence="1">GVMAG-M-3300027810-10</strain>
    </source>
</reference>
<evidence type="ECO:0000313" key="1">
    <source>
        <dbReference type="EMBL" id="QHU29804.1"/>
    </source>
</evidence>